<dbReference type="KEGG" id="pbk:Back11_20480"/>
<dbReference type="OrthoDB" id="5361545at2"/>
<dbReference type="InterPro" id="IPR025711">
    <property type="entry name" value="PepSY"/>
</dbReference>
<reference evidence="3 4" key="1">
    <citation type="submission" date="2018-11" db="EMBL/GenBank/DDBJ databases">
        <title>Complete genome sequence of Paenibacillus baekrokdamisoli strain KCTC 33723.</title>
        <authorList>
            <person name="Kang S.W."/>
            <person name="Lee K.C."/>
            <person name="Kim K.K."/>
            <person name="Kim J.S."/>
            <person name="Kim D.S."/>
            <person name="Ko S.H."/>
            <person name="Yang S.H."/>
            <person name="Lee J.S."/>
        </authorList>
    </citation>
    <scope>NUCLEOTIDE SEQUENCE [LARGE SCALE GENOMIC DNA]</scope>
    <source>
        <strain evidence="3 4">KCTC 33723</strain>
    </source>
</reference>
<evidence type="ECO:0000313" key="3">
    <source>
        <dbReference type="EMBL" id="BBH20703.1"/>
    </source>
</evidence>
<sequence>MNKKLMIAALAVTLIGGGIAGSALLPSANADSQTKQVTQSTTTQPDTDKEVADDQAGQANTDKEVADDQAGQANTDKEVADDQAGKADTDKEVADDQAGKANTDKEVADDQAGQAGQAGQADTDKEVADDQSANAAPSAAAITKEQSIELAKKQYPGGTVKTAKLESENGKSAYAITITDAKGTEHEITIDAAGGTVIPEND</sequence>
<evidence type="ECO:0000313" key="4">
    <source>
        <dbReference type="Proteomes" id="UP000275368"/>
    </source>
</evidence>
<organism evidence="3 4">
    <name type="scientific">Paenibacillus baekrokdamisoli</name>
    <dbReference type="NCBI Taxonomy" id="1712516"/>
    <lineage>
        <taxon>Bacteria</taxon>
        <taxon>Bacillati</taxon>
        <taxon>Bacillota</taxon>
        <taxon>Bacilli</taxon>
        <taxon>Bacillales</taxon>
        <taxon>Paenibacillaceae</taxon>
        <taxon>Paenibacillus</taxon>
    </lineage>
</organism>
<dbReference type="Gene3D" id="3.10.450.40">
    <property type="match status" value="1"/>
</dbReference>
<evidence type="ECO:0000256" key="1">
    <source>
        <dbReference type="SAM" id="MobiDB-lite"/>
    </source>
</evidence>
<gene>
    <name evidence="3" type="ORF">Back11_20480</name>
</gene>
<feature type="signal peptide" evidence="2">
    <location>
        <begin position="1"/>
        <end position="20"/>
    </location>
</feature>
<keyword evidence="4" id="KW-1185">Reference proteome</keyword>
<dbReference type="EMBL" id="AP019308">
    <property type="protein sequence ID" value="BBH20703.1"/>
    <property type="molecule type" value="Genomic_DNA"/>
</dbReference>
<feature type="compositionally biased region" description="Low complexity" evidence="1">
    <location>
        <begin position="21"/>
        <end position="44"/>
    </location>
</feature>
<name>A0A3G9J770_9BACL</name>
<feature type="chain" id="PRO_5043489941" evidence="2">
    <location>
        <begin position="21"/>
        <end position="202"/>
    </location>
</feature>
<accession>A0A3G9J770</accession>
<evidence type="ECO:0000256" key="2">
    <source>
        <dbReference type="SAM" id="SignalP"/>
    </source>
</evidence>
<dbReference type="Pfam" id="PF03413">
    <property type="entry name" value="PepSY"/>
    <property type="match status" value="1"/>
</dbReference>
<feature type="compositionally biased region" description="Low complexity" evidence="1">
    <location>
        <begin position="110"/>
        <end position="121"/>
    </location>
</feature>
<feature type="region of interest" description="Disordered" evidence="1">
    <location>
        <begin position="21"/>
        <end position="143"/>
    </location>
</feature>
<dbReference type="RefSeq" id="WP_125656008.1">
    <property type="nucleotide sequence ID" value="NZ_AP019308.1"/>
</dbReference>
<dbReference type="Proteomes" id="UP000275368">
    <property type="component" value="Chromosome"/>
</dbReference>
<keyword evidence="2" id="KW-0732">Signal</keyword>
<proteinExistence type="predicted"/>
<protein>
    <submittedName>
        <fullName evidence="3">Uncharacterized protein</fullName>
    </submittedName>
</protein>
<feature type="compositionally biased region" description="Low complexity" evidence="1">
    <location>
        <begin position="130"/>
        <end position="141"/>
    </location>
</feature>
<feature type="compositionally biased region" description="Basic and acidic residues" evidence="1">
    <location>
        <begin position="75"/>
        <end position="108"/>
    </location>
</feature>
<dbReference type="AlphaFoldDB" id="A0A3G9J770"/>